<accession>A0ABV1UJ79</accession>
<dbReference type="SUPFAM" id="SSF47203">
    <property type="entry name" value="Acyl-CoA dehydrogenase C-terminal domain-like"/>
    <property type="match status" value="1"/>
</dbReference>
<name>A0ABV1UJ79_9ACTN</name>
<keyword evidence="10" id="KW-1185">Reference proteome</keyword>
<dbReference type="InterPro" id="IPR009100">
    <property type="entry name" value="AcylCoA_DH/oxidase_NM_dom_sf"/>
</dbReference>
<dbReference type="CDD" id="cd00567">
    <property type="entry name" value="ACAD"/>
    <property type="match status" value="1"/>
</dbReference>
<comment type="cofactor">
    <cofactor evidence="1 5">
        <name>FAD</name>
        <dbReference type="ChEBI" id="CHEBI:57692"/>
    </cofactor>
</comment>
<keyword evidence="5" id="KW-0560">Oxidoreductase</keyword>
<dbReference type="InterPro" id="IPR036250">
    <property type="entry name" value="AcylCo_DH-like_C"/>
</dbReference>
<dbReference type="InterPro" id="IPR006091">
    <property type="entry name" value="Acyl-CoA_Oxase/DH_mid-dom"/>
</dbReference>
<dbReference type="PANTHER" id="PTHR43884:SF12">
    <property type="entry name" value="ISOVALERYL-COA DEHYDROGENASE, MITOCHONDRIAL-RELATED"/>
    <property type="match status" value="1"/>
</dbReference>
<dbReference type="Pfam" id="PF02770">
    <property type="entry name" value="Acyl-CoA_dh_M"/>
    <property type="match status" value="1"/>
</dbReference>
<dbReference type="Pfam" id="PF02771">
    <property type="entry name" value="Acyl-CoA_dh_N"/>
    <property type="match status" value="1"/>
</dbReference>
<dbReference type="Gene3D" id="2.40.110.10">
    <property type="entry name" value="Butyryl-CoA Dehydrogenase, subunit A, domain 2"/>
    <property type="match status" value="1"/>
</dbReference>
<reference evidence="9 10" key="1">
    <citation type="submission" date="2024-06" db="EMBL/GenBank/DDBJ databases">
        <title>The Natural Products Discovery Center: Release of the First 8490 Sequenced Strains for Exploring Actinobacteria Biosynthetic Diversity.</title>
        <authorList>
            <person name="Kalkreuter E."/>
            <person name="Kautsar S.A."/>
            <person name="Yang D."/>
            <person name="Bader C.D."/>
            <person name="Teijaro C.N."/>
            <person name="Fluegel L."/>
            <person name="Davis C.M."/>
            <person name="Simpson J.R."/>
            <person name="Lauterbach L."/>
            <person name="Steele A.D."/>
            <person name="Gui C."/>
            <person name="Meng S."/>
            <person name="Li G."/>
            <person name="Viehrig K."/>
            <person name="Ye F."/>
            <person name="Su P."/>
            <person name="Kiefer A.F."/>
            <person name="Nichols A."/>
            <person name="Cepeda A.J."/>
            <person name="Yan W."/>
            <person name="Fan B."/>
            <person name="Jiang Y."/>
            <person name="Adhikari A."/>
            <person name="Zheng C.-J."/>
            <person name="Schuster L."/>
            <person name="Cowan T.M."/>
            <person name="Smanski M.J."/>
            <person name="Chevrette M.G."/>
            <person name="De Carvalho L.P.S."/>
            <person name="Shen B."/>
        </authorList>
    </citation>
    <scope>NUCLEOTIDE SEQUENCE [LARGE SCALE GENOMIC DNA]</scope>
    <source>
        <strain evidence="9 10">NPDC001166</strain>
    </source>
</reference>
<dbReference type="InterPro" id="IPR009075">
    <property type="entry name" value="AcylCo_DH/oxidase_C"/>
</dbReference>
<feature type="domain" description="Acyl-CoA oxidase/dehydrogenase middle" evidence="7">
    <location>
        <begin position="115"/>
        <end position="204"/>
    </location>
</feature>
<dbReference type="Proteomes" id="UP001470023">
    <property type="component" value="Unassembled WGS sequence"/>
</dbReference>
<evidence type="ECO:0000256" key="5">
    <source>
        <dbReference type="RuleBase" id="RU362125"/>
    </source>
</evidence>
<proteinExistence type="inferred from homology"/>
<dbReference type="EMBL" id="JBEPAZ010000069">
    <property type="protein sequence ID" value="MER6433780.1"/>
    <property type="molecule type" value="Genomic_DNA"/>
</dbReference>
<evidence type="ECO:0000256" key="3">
    <source>
        <dbReference type="ARBA" id="ARBA00022630"/>
    </source>
</evidence>
<comment type="similarity">
    <text evidence="2 5">Belongs to the acyl-CoA dehydrogenase family.</text>
</comment>
<dbReference type="InterPro" id="IPR037069">
    <property type="entry name" value="AcylCoA_DH/ox_N_sf"/>
</dbReference>
<evidence type="ECO:0000259" key="7">
    <source>
        <dbReference type="Pfam" id="PF02770"/>
    </source>
</evidence>
<evidence type="ECO:0000313" key="10">
    <source>
        <dbReference type="Proteomes" id="UP001470023"/>
    </source>
</evidence>
<evidence type="ECO:0000256" key="1">
    <source>
        <dbReference type="ARBA" id="ARBA00001974"/>
    </source>
</evidence>
<dbReference type="PANTHER" id="PTHR43884">
    <property type="entry name" value="ACYL-COA DEHYDROGENASE"/>
    <property type="match status" value="1"/>
</dbReference>
<dbReference type="InterPro" id="IPR046373">
    <property type="entry name" value="Acyl-CoA_Oxase/DH_mid-dom_sf"/>
</dbReference>
<feature type="domain" description="Acyl-CoA dehydrogenase/oxidase N-terminal" evidence="8">
    <location>
        <begin position="22"/>
        <end position="111"/>
    </location>
</feature>
<dbReference type="PIRSF" id="PIRSF016578">
    <property type="entry name" value="HsaA"/>
    <property type="match status" value="1"/>
</dbReference>
<evidence type="ECO:0000259" key="6">
    <source>
        <dbReference type="Pfam" id="PF00441"/>
    </source>
</evidence>
<dbReference type="InterPro" id="IPR013786">
    <property type="entry name" value="AcylCoA_DH/ox_N"/>
</dbReference>
<dbReference type="Pfam" id="PF00441">
    <property type="entry name" value="Acyl-CoA_dh_1"/>
    <property type="match status" value="1"/>
</dbReference>
<evidence type="ECO:0000259" key="8">
    <source>
        <dbReference type="Pfam" id="PF02771"/>
    </source>
</evidence>
<keyword evidence="3 5" id="KW-0285">Flavoprotein</keyword>
<keyword evidence="4 5" id="KW-0274">FAD</keyword>
<gene>
    <name evidence="9" type="ORF">ABT272_39660</name>
</gene>
<evidence type="ECO:0000256" key="2">
    <source>
        <dbReference type="ARBA" id="ARBA00009347"/>
    </source>
</evidence>
<sequence length="386" mass="40845">MSWAEVRQSLPEPMRAFLAWLEERSSEGGTCTTDMLRQAGTSGALGALVPVSHGGTAIDYAQFGELNRAVAAVSPSLQSLFTVHGMVCRALARWSGADLRDEYLPLLSRGDTIAAFALTEAEAGNDIRRIRATARSTDSGWVLDGVKKWVTFGQVAHVYLVFASCDQGDVVLLVRRDDSGVDVRPSPATFGLQGARLAELRLTGCQVPRDRIVGKVGAALSHVAADALTVGRLSVAHGALGLAQCSLTGALERSISRHQFGGPLHRQQLVRGMLADTGVAVDSASLLCRRAARSMDEDSPWAIGHVVTAKLAASRAATAAAAVEAQLFGADGLTENSRVHRHLGDARVMEVIEGSTQLLQHLVADALLARHRADAATTAEGALNDY</sequence>
<evidence type="ECO:0000313" key="9">
    <source>
        <dbReference type="EMBL" id="MER6433780.1"/>
    </source>
</evidence>
<feature type="domain" description="Acyl-CoA dehydrogenase/oxidase C-terminal" evidence="6">
    <location>
        <begin position="223"/>
        <end position="367"/>
    </location>
</feature>
<organism evidence="9 10">
    <name type="scientific">Streptomyces sp. 900105245</name>
    <dbReference type="NCBI Taxonomy" id="3154379"/>
    <lineage>
        <taxon>Bacteria</taxon>
        <taxon>Bacillati</taxon>
        <taxon>Actinomycetota</taxon>
        <taxon>Actinomycetes</taxon>
        <taxon>Kitasatosporales</taxon>
        <taxon>Streptomycetaceae</taxon>
        <taxon>Streptomyces</taxon>
    </lineage>
</organism>
<dbReference type="SUPFAM" id="SSF56645">
    <property type="entry name" value="Acyl-CoA dehydrogenase NM domain-like"/>
    <property type="match status" value="1"/>
</dbReference>
<comment type="caution">
    <text evidence="9">The sequence shown here is derived from an EMBL/GenBank/DDBJ whole genome shotgun (WGS) entry which is preliminary data.</text>
</comment>
<evidence type="ECO:0000256" key="4">
    <source>
        <dbReference type="ARBA" id="ARBA00022827"/>
    </source>
</evidence>
<dbReference type="Gene3D" id="1.10.540.10">
    <property type="entry name" value="Acyl-CoA dehydrogenase/oxidase, N-terminal domain"/>
    <property type="match status" value="1"/>
</dbReference>
<dbReference type="RefSeq" id="WP_352065793.1">
    <property type="nucleotide sequence ID" value="NZ_JBEPAZ010000069.1"/>
</dbReference>
<protein>
    <submittedName>
        <fullName evidence="9">Acyl-CoA dehydrogenase family protein</fullName>
    </submittedName>
</protein>
<dbReference type="Gene3D" id="1.20.140.10">
    <property type="entry name" value="Butyryl-CoA Dehydrogenase, subunit A, domain 3"/>
    <property type="match status" value="1"/>
</dbReference>